<keyword evidence="9" id="KW-1185">Reference proteome</keyword>
<evidence type="ECO:0000256" key="3">
    <source>
        <dbReference type="ARBA" id="ARBA00023239"/>
    </source>
</evidence>
<dbReference type="InterPro" id="IPR040442">
    <property type="entry name" value="Pyrv_kinase-like_dom_sf"/>
</dbReference>
<sequence length="598" mass="66589">MLRTAVTSVPRQATQRLIHPFAVLRLQPRHTARAISSYLSDVYPPLSAALPSDSYQLLPTSGKTGAAEDALFSQEVEDVKLWWASPRYEGIKRPYSAEDVVSKRGTLQQTYPSSLMARKLFNLLKERAAAGEPVHTMGAIDPIQMTQQAANQEVLYISGWACSSVLTSTNEVSPDFGDYPYNTVPNQVQRLFKAQQLHDRKHWDARRKMSKDEKIKTPYIDYLRPIVADGDTGHGGLTAVMKLAKLFAENGAAAVHFEDQLHGGKKCGHLAGKVLVPVGEHINRLVATRFQWDLMGCENLVIARTDSESGKLLSSSVDVRDHEYILGVNEDSEPLAETLQAMELEGATGEEIDQYEAKWVREHKLMTFDEAVVKHLESEGADQSKIVQYKTHVRKYRNLPLSRRRTLAAEYSKSPLFFSWDIPRTREGFYHYRAGLAAATKRAIEFAPYADLLWLETADPNVEKGGQFASEIRKAHPGKQLVYNLSPSFNWMSQGFTEASLKSFIWDLAKHGFVLQLISLAGLHSTAAVTAELSRDFKKDGMLAYVKLIQSREKDLGVDVLTHQKWSGAPYVDGILGAIQSGNSGSKSMGEGNTETGF</sequence>
<dbReference type="GO" id="GO:0046421">
    <property type="term" value="F:methylisocitrate lyase activity"/>
    <property type="evidence" value="ECO:0007669"/>
    <property type="project" value="UniProtKB-EC"/>
</dbReference>
<gene>
    <name evidence="8" type="ORF">IMSHALPRED_004711</name>
</gene>
<comment type="similarity">
    <text evidence="2 4">Belongs to the isocitrate lyase/PEP mutase superfamily. Isocitrate lyase family.</text>
</comment>
<dbReference type="AlphaFoldDB" id="A0A8H3F9X9"/>
<name>A0A8H3F9X9_9LECA</name>
<dbReference type="FunFam" id="1.10.10.850:FF:000001">
    <property type="entry name" value="Isocitrate lyase"/>
    <property type="match status" value="1"/>
</dbReference>
<reference evidence="8" key="1">
    <citation type="submission" date="2021-03" db="EMBL/GenBank/DDBJ databases">
        <authorList>
            <person name="Tagirdzhanova G."/>
        </authorList>
    </citation>
    <scope>NUCLEOTIDE SEQUENCE</scope>
</reference>
<proteinExistence type="inferred from homology"/>
<evidence type="ECO:0000256" key="5">
    <source>
        <dbReference type="PIRSR" id="PIRSR001362-1"/>
    </source>
</evidence>
<feature type="active site" description="Proton acceptor" evidence="5">
    <location>
        <position position="267"/>
    </location>
</feature>
<organism evidence="8 9">
    <name type="scientific">Imshaugia aleurites</name>
    <dbReference type="NCBI Taxonomy" id="172621"/>
    <lineage>
        <taxon>Eukaryota</taxon>
        <taxon>Fungi</taxon>
        <taxon>Dikarya</taxon>
        <taxon>Ascomycota</taxon>
        <taxon>Pezizomycotina</taxon>
        <taxon>Lecanoromycetes</taxon>
        <taxon>OSLEUM clade</taxon>
        <taxon>Lecanoromycetidae</taxon>
        <taxon>Lecanorales</taxon>
        <taxon>Lecanorineae</taxon>
        <taxon>Parmeliaceae</taxon>
        <taxon>Imshaugia</taxon>
    </lineage>
</organism>
<dbReference type="CDD" id="cd00377">
    <property type="entry name" value="ICL_PEPM"/>
    <property type="match status" value="1"/>
</dbReference>
<dbReference type="InterPro" id="IPR006254">
    <property type="entry name" value="Isocitrate_lyase"/>
</dbReference>
<dbReference type="Gene3D" id="3.20.20.60">
    <property type="entry name" value="Phosphoenolpyruvate-binding domains"/>
    <property type="match status" value="1"/>
</dbReference>
<dbReference type="Gene3D" id="1.10.10.850">
    <property type="match status" value="1"/>
</dbReference>
<feature type="binding site" evidence="7">
    <location>
        <position position="229"/>
    </location>
    <ligand>
        <name>Mg(2+)</name>
        <dbReference type="ChEBI" id="CHEBI:18420"/>
    </ligand>
</feature>
<dbReference type="GO" id="GO:0005759">
    <property type="term" value="C:mitochondrial matrix"/>
    <property type="evidence" value="ECO:0007669"/>
    <property type="project" value="TreeGrafter"/>
</dbReference>
<dbReference type="InterPro" id="IPR039556">
    <property type="entry name" value="ICL/PEPM"/>
</dbReference>
<keyword evidence="7" id="KW-0479">Metal-binding</keyword>
<evidence type="ECO:0000256" key="1">
    <source>
        <dbReference type="ARBA" id="ARBA00001050"/>
    </source>
</evidence>
<feature type="binding site" evidence="6">
    <location>
        <position position="304"/>
    </location>
    <ligand>
        <name>substrate</name>
    </ligand>
</feature>
<feature type="binding site" evidence="6">
    <location>
        <begin position="484"/>
        <end position="488"/>
    </location>
    <ligand>
        <name>substrate</name>
    </ligand>
</feature>
<feature type="binding site" evidence="6">
    <location>
        <position position="519"/>
    </location>
    <ligand>
        <name>substrate</name>
    </ligand>
</feature>
<keyword evidence="7" id="KW-0460">Magnesium</keyword>
<feature type="binding site" evidence="6">
    <location>
        <begin position="158"/>
        <end position="160"/>
    </location>
    <ligand>
        <name>substrate</name>
    </ligand>
</feature>
<comment type="catalytic activity">
    <reaction evidence="1">
        <text>(2S,3R)-3-hydroxybutane-1,2,3-tricarboxylate = pyruvate + succinate</text>
        <dbReference type="Rhea" id="RHEA:16809"/>
        <dbReference type="ChEBI" id="CHEBI:15361"/>
        <dbReference type="ChEBI" id="CHEBI:30031"/>
        <dbReference type="ChEBI" id="CHEBI:57429"/>
        <dbReference type="EC" id="4.1.3.30"/>
    </reaction>
</comment>
<comment type="caution">
    <text evidence="8">The sequence shown here is derived from an EMBL/GenBank/DDBJ whole genome shotgun (WGS) entry which is preliminary data.</text>
</comment>
<evidence type="ECO:0000256" key="6">
    <source>
        <dbReference type="PIRSR" id="PIRSR001362-2"/>
    </source>
</evidence>
<feature type="binding site" evidence="6">
    <location>
        <begin position="268"/>
        <end position="269"/>
    </location>
    <ligand>
        <name>substrate</name>
    </ligand>
</feature>
<evidence type="ECO:0000313" key="9">
    <source>
        <dbReference type="Proteomes" id="UP000664534"/>
    </source>
</evidence>
<dbReference type="SUPFAM" id="SSF51621">
    <property type="entry name" value="Phosphoenolpyruvate/pyruvate domain"/>
    <property type="match status" value="1"/>
</dbReference>
<evidence type="ECO:0000313" key="8">
    <source>
        <dbReference type="EMBL" id="CAF9919724.1"/>
    </source>
</evidence>
<dbReference type="NCBIfam" id="TIGR01346">
    <property type="entry name" value="isocit_lyase"/>
    <property type="match status" value="1"/>
</dbReference>
<dbReference type="PANTHER" id="PTHR21631:SF13">
    <property type="entry name" value="MITOCHONDRIAL 2-METHYLISOCITRATE LYASE ICL2"/>
    <property type="match status" value="1"/>
</dbReference>
<accession>A0A8H3F9X9</accession>
<keyword evidence="3 4" id="KW-0456">Lyase</keyword>
<comment type="cofactor">
    <cofactor evidence="7">
        <name>Mg(2+)</name>
        <dbReference type="ChEBI" id="CHEBI:18420"/>
    </cofactor>
    <text evidence="7">Can also use Mn(2+) ion.</text>
</comment>
<dbReference type="Proteomes" id="UP000664534">
    <property type="component" value="Unassembled WGS sequence"/>
</dbReference>
<dbReference type="InterPro" id="IPR018523">
    <property type="entry name" value="Isocitrate_lyase_ph_CS"/>
</dbReference>
<evidence type="ECO:0000256" key="4">
    <source>
        <dbReference type="PIRNR" id="PIRNR001362"/>
    </source>
</evidence>
<dbReference type="GO" id="GO:0019629">
    <property type="term" value="P:propionate catabolic process, 2-methylcitrate cycle"/>
    <property type="evidence" value="ECO:0007669"/>
    <property type="project" value="TreeGrafter"/>
</dbReference>
<dbReference type="Pfam" id="PF00463">
    <property type="entry name" value="ICL"/>
    <property type="match status" value="1"/>
</dbReference>
<dbReference type="GO" id="GO:0046872">
    <property type="term" value="F:metal ion binding"/>
    <property type="evidence" value="ECO:0007669"/>
    <property type="project" value="UniProtKB-KW"/>
</dbReference>
<dbReference type="PIRSF" id="PIRSF001362">
    <property type="entry name" value="Isocit_lyase"/>
    <property type="match status" value="1"/>
</dbReference>
<evidence type="ECO:0000256" key="7">
    <source>
        <dbReference type="PIRSR" id="PIRSR001362-3"/>
    </source>
</evidence>
<dbReference type="PANTHER" id="PTHR21631">
    <property type="entry name" value="ISOCITRATE LYASE/MALATE SYNTHASE"/>
    <property type="match status" value="1"/>
</dbReference>
<dbReference type="OrthoDB" id="4078635at2759"/>
<protein>
    <recommendedName>
        <fullName evidence="4">Isocitrate lyase</fullName>
    </recommendedName>
</protein>
<dbReference type="EMBL" id="CAJPDT010000023">
    <property type="protein sequence ID" value="CAF9919724.1"/>
    <property type="molecule type" value="Genomic_DNA"/>
</dbReference>
<evidence type="ECO:0000256" key="2">
    <source>
        <dbReference type="ARBA" id="ARBA00005704"/>
    </source>
</evidence>
<dbReference type="PROSITE" id="PS00161">
    <property type="entry name" value="ISOCITRATE_LYASE"/>
    <property type="match status" value="1"/>
</dbReference>
<dbReference type="InterPro" id="IPR015813">
    <property type="entry name" value="Pyrv/PenolPyrv_kinase-like_dom"/>
</dbReference>
<dbReference type="GO" id="GO:0004451">
    <property type="term" value="F:isocitrate lyase activity"/>
    <property type="evidence" value="ECO:0007669"/>
    <property type="project" value="InterPro"/>
</dbReference>